<name>A0A9W7CCE6_9STRA</name>
<dbReference type="PANTHER" id="PTHR10272">
    <property type="entry name" value="PLATELET-ACTIVATING FACTOR ACETYLHYDROLASE"/>
    <property type="match status" value="1"/>
</dbReference>
<accession>A0A9W7CCE6</accession>
<reference evidence="6" key="1">
    <citation type="journal article" date="2023" name="Commun. Biol.">
        <title>Genome analysis of Parmales, the sister group of diatoms, reveals the evolutionary specialization of diatoms from phago-mixotrophs to photoautotrophs.</title>
        <authorList>
            <person name="Ban H."/>
            <person name="Sato S."/>
            <person name="Yoshikawa S."/>
            <person name="Yamada K."/>
            <person name="Nakamura Y."/>
            <person name="Ichinomiya M."/>
            <person name="Sato N."/>
            <person name="Blanc-Mathieu R."/>
            <person name="Endo H."/>
            <person name="Kuwata A."/>
            <person name="Ogata H."/>
        </authorList>
    </citation>
    <scope>NUCLEOTIDE SEQUENCE [LARGE SCALE GENOMIC DNA]</scope>
    <source>
        <strain evidence="6">NIES 3699</strain>
    </source>
</reference>
<dbReference type="AlphaFoldDB" id="A0A9W7CCE6"/>
<evidence type="ECO:0000256" key="2">
    <source>
        <dbReference type="ARBA" id="ARBA00022801"/>
    </source>
</evidence>
<dbReference type="InterPro" id="IPR029058">
    <property type="entry name" value="AB_hydrolase_fold"/>
</dbReference>
<dbReference type="SUPFAM" id="SSF53474">
    <property type="entry name" value="alpha/beta-Hydrolases"/>
    <property type="match status" value="1"/>
</dbReference>
<dbReference type="PANTHER" id="PTHR10272:SF0">
    <property type="entry name" value="PLATELET-ACTIVATING FACTOR ACETYLHYDROLASE"/>
    <property type="match status" value="1"/>
</dbReference>
<proteinExistence type="predicted"/>
<dbReference type="EMBL" id="BRXX01000342">
    <property type="protein sequence ID" value="GMI06138.1"/>
    <property type="molecule type" value="Genomic_DNA"/>
</dbReference>
<evidence type="ECO:0000313" key="6">
    <source>
        <dbReference type="Proteomes" id="UP001165160"/>
    </source>
</evidence>
<protein>
    <recommendedName>
        <fullName evidence="1">1-alkyl-2-acetylglycerophosphocholine esterase</fullName>
        <ecNumber evidence="1">3.1.1.47</ecNumber>
    </recommendedName>
</protein>
<dbReference type="GO" id="GO:0003847">
    <property type="term" value="F:1-alkyl-2-acetylglycerophosphocholine esterase activity"/>
    <property type="evidence" value="ECO:0007669"/>
    <property type="project" value="UniProtKB-EC"/>
</dbReference>
<evidence type="ECO:0000256" key="4">
    <source>
        <dbReference type="ARBA" id="ARBA00023098"/>
    </source>
</evidence>
<dbReference type="Pfam" id="PF03403">
    <property type="entry name" value="PAF-AH_p_II"/>
    <property type="match status" value="1"/>
</dbReference>
<dbReference type="Proteomes" id="UP001165160">
    <property type="component" value="Unassembled WGS sequence"/>
</dbReference>
<gene>
    <name evidence="5" type="ORF">TrVE_jg2415</name>
</gene>
<evidence type="ECO:0000313" key="5">
    <source>
        <dbReference type="EMBL" id="GMI06138.1"/>
    </source>
</evidence>
<keyword evidence="6" id="KW-1185">Reference proteome</keyword>
<evidence type="ECO:0000256" key="3">
    <source>
        <dbReference type="ARBA" id="ARBA00022963"/>
    </source>
</evidence>
<comment type="caution">
    <text evidence="5">The sequence shown here is derived from an EMBL/GenBank/DDBJ whole genome shotgun (WGS) entry which is preliminary data.</text>
</comment>
<keyword evidence="2" id="KW-0378">Hydrolase</keyword>
<evidence type="ECO:0000256" key="1">
    <source>
        <dbReference type="ARBA" id="ARBA00013201"/>
    </source>
</evidence>
<sequence>MSKYPSSKSEARASALLSKTFPIRTAQSRLIDSLPGEVCTETVGVTDLRNPDTGSAIRVYYPASKPVTKIMAWYEGEPKTIMKPVENPPGVKVFRNGLPYFGAAYVWVFVHVFNVPNYLFRFVIYPILYPFLYFSPLNHFHLPCAIRDAPPLPPKKNAKYPLVAWSHGLTGTGDEHGLLAIAMAKRGYVFALPHHSDGSSAYTDLENNTHIPYKKPVFSNYDKSFRQNQVAKRVSELNGAVDQVLKHPDLSEFVDSSNLFCGGFSFGGATAGAAASAPGKAKSRFKAAVLIDGWYHIYFPKFNIDVNLPLEIHSAATSPKIPSLFIGSEEFSKQEKLQAATVRVQKLCKPEAEVHILPGTKHGNFMEAMYWIPSYITARIGMVGDTKEDCFTTYFEYASLVFLFLEKNR</sequence>
<dbReference type="EC" id="3.1.1.47" evidence="1"/>
<organism evidence="5 6">
    <name type="scientific">Triparma verrucosa</name>
    <dbReference type="NCBI Taxonomy" id="1606542"/>
    <lineage>
        <taxon>Eukaryota</taxon>
        <taxon>Sar</taxon>
        <taxon>Stramenopiles</taxon>
        <taxon>Ochrophyta</taxon>
        <taxon>Bolidophyceae</taxon>
        <taxon>Parmales</taxon>
        <taxon>Triparmaceae</taxon>
        <taxon>Triparma</taxon>
    </lineage>
</organism>
<dbReference type="Gene3D" id="3.40.50.1820">
    <property type="entry name" value="alpha/beta hydrolase"/>
    <property type="match status" value="1"/>
</dbReference>
<keyword evidence="3" id="KW-0442">Lipid degradation</keyword>
<keyword evidence="4" id="KW-0443">Lipid metabolism</keyword>
<dbReference type="GO" id="GO:0016042">
    <property type="term" value="P:lipid catabolic process"/>
    <property type="evidence" value="ECO:0007669"/>
    <property type="project" value="UniProtKB-KW"/>
</dbReference>